<dbReference type="GeneID" id="10505605"/>
<organism evidence="7 8">
    <name type="scientific">Dictyostelium purpureum</name>
    <name type="common">Slime mold</name>
    <dbReference type="NCBI Taxonomy" id="5786"/>
    <lineage>
        <taxon>Eukaryota</taxon>
        <taxon>Amoebozoa</taxon>
        <taxon>Evosea</taxon>
        <taxon>Eumycetozoa</taxon>
        <taxon>Dictyostelia</taxon>
        <taxon>Dictyosteliales</taxon>
        <taxon>Dictyosteliaceae</taxon>
        <taxon>Dictyostelium</taxon>
    </lineage>
</organism>
<keyword evidence="8" id="KW-1185">Reference proteome</keyword>
<dbReference type="GO" id="GO:0030041">
    <property type="term" value="P:actin filament polymerization"/>
    <property type="evidence" value="ECO:0000318"/>
    <property type="project" value="GO_Central"/>
</dbReference>
<evidence type="ECO:0000256" key="5">
    <source>
        <dbReference type="SAM" id="MobiDB-lite"/>
    </source>
</evidence>
<evidence type="ECO:0000259" key="6">
    <source>
        <dbReference type="PROSITE" id="PS51444"/>
    </source>
</evidence>
<dbReference type="EMBL" id="GL871241">
    <property type="protein sequence ID" value="EGC31621.1"/>
    <property type="molecule type" value="Genomic_DNA"/>
</dbReference>
<gene>
    <name evidence="7" type="ORF">DICPUDRAFT_99159</name>
</gene>
<dbReference type="Pfam" id="PF02181">
    <property type="entry name" value="FH2"/>
    <property type="match status" value="1"/>
</dbReference>
<dbReference type="OMA" id="YEAFCTH"/>
<keyword evidence="2 4" id="KW-0175">Coiled coil</keyword>
<dbReference type="Proteomes" id="UP000001064">
    <property type="component" value="Unassembled WGS sequence"/>
</dbReference>
<dbReference type="VEuPathDB" id="AmoebaDB:DICPUDRAFT_99159"/>
<dbReference type="Gene3D" id="1.20.58.2220">
    <property type="entry name" value="Formin, FH2 domain"/>
    <property type="match status" value="1"/>
</dbReference>
<feature type="compositionally biased region" description="Low complexity" evidence="5">
    <location>
        <begin position="412"/>
        <end position="421"/>
    </location>
</feature>
<dbReference type="InterPro" id="IPR015425">
    <property type="entry name" value="FH2_Formin"/>
</dbReference>
<proteinExistence type="inferred from homology"/>
<accession>F0ZWR2</accession>
<comment type="similarity">
    <text evidence="1">Belongs to the formin homology family. Diaphanous subfamily.</text>
</comment>
<dbReference type="PANTHER" id="PTHR45725:SF19">
    <property type="entry name" value="FORMIN-A-RELATED"/>
    <property type="match status" value="1"/>
</dbReference>
<dbReference type="GO" id="GO:0051015">
    <property type="term" value="F:actin filament binding"/>
    <property type="evidence" value="ECO:0000318"/>
    <property type="project" value="GO_Central"/>
</dbReference>
<feature type="coiled-coil region" evidence="4">
    <location>
        <begin position="720"/>
        <end position="747"/>
    </location>
</feature>
<dbReference type="InParanoid" id="F0ZWR2"/>
<evidence type="ECO:0000313" key="8">
    <source>
        <dbReference type="Proteomes" id="UP000001064"/>
    </source>
</evidence>
<dbReference type="eggNOG" id="ENOG502QQEE">
    <property type="taxonomic scope" value="Eukaryota"/>
</dbReference>
<evidence type="ECO:0000256" key="4">
    <source>
        <dbReference type="SAM" id="Coils"/>
    </source>
</evidence>
<keyword evidence="3" id="KW-0009">Actin-binding</keyword>
<sequence length="828" mass="92155">MIKKILQLFFERQPVKQILFSQKIQLSNDDIQSFNNIIYAICNDGDSNNNIVEYINNDNNNLVIFKVNNINSSYVIETPFPSPSLFQVTTINSYKQSPIIEDNNNNDNGINNNDNDIIESIEPFSLIDTADESILDTPLLSELSLTAESPLIIESPSTTLSTESPLIIESPSTNGLSNYNDEAIEEKLVLDSKLPTISITDSNTLEKNTNIGADTLSPYECSPIFSSASSLSSLPSITTLESLEANVCSLPSTTATPATAVNLPLGSAATFEIRSLSSSTTSITAAVFEFSRQLVENSSPSVPFTSPIYSPVAATVSRANSLSSSPILPSSSSTPTNKFVPSLCIPTYSANSKPVSPTLLYSPIFHSPPLQRIATPRSPPLLSLQIENSSQRHLNGNDTTSIPTPPPPPTTPHVSTPRPLCGLPPPPPKKFNSRQINKNVPLPSINMKQLYWNKMSNSKIQGTIFDSLTNHPSNCDFIKLDFKDIERVFSAKSIEKKEHSTCYSPRKLCPIQIIDTKVSQNLSIFLSSQFKGTAFGEICYAIEYGNEMMFQLNHIDSLLGFLPSVEDIKQISQYIKDNNTDVCKLGPAEQFLLAINSVPQVRARLSIMKFKYTFEIKKMDLYTNINNIKQATKEIKQSEKISKLLLVILTVGNFLNSGTARGNAFGFKLNTITKLADIKSTDNKISLVNYLSKVIHKDFPHLHTFAKDLCHVESACRISLSDLLTEVSNLEKDYVQVQQLIKSLQIDQGNEFKQKYEAFCTHITKDIDLIITVSKETERDFQQLLAIYGEEMKTESNEFFGIFLKFIEQYEKSTKENEKLSLKKSKRR</sequence>
<name>F0ZWR2_DICPU</name>
<dbReference type="GO" id="GO:0070060">
    <property type="term" value="P:'de novo' actin filament nucleation"/>
    <property type="evidence" value="ECO:0000318"/>
    <property type="project" value="GO_Central"/>
</dbReference>
<dbReference type="KEGG" id="dpp:DICPUDRAFT_99159"/>
<evidence type="ECO:0000256" key="2">
    <source>
        <dbReference type="ARBA" id="ARBA00023054"/>
    </source>
</evidence>
<dbReference type="AlphaFoldDB" id="F0ZWR2"/>
<dbReference type="RefSeq" id="XP_003291849.1">
    <property type="nucleotide sequence ID" value="XM_003291801.1"/>
</dbReference>
<dbReference type="InterPro" id="IPR042201">
    <property type="entry name" value="FH2_Formin_sf"/>
</dbReference>
<dbReference type="GO" id="GO:0015629">
    <property type="term" value="C:actin cytoskeleton"/>
    <property type="evidence" value="ECO:0000318"/>
    <property type="project" value="GO_Central"/>
</dbReference>
<evidence type="ECO:0000256" key="1">
    <source>
        <dbReference type="ARBA" id="ARBA00008214"/>
    </source>
</evidence>
<reference evidence="8" key="1">
    <citation type="journal article" date="2011" name="Genome Biol.">
        <title>Comparative genomics of the social amoebae Dictyostelium discoideum and Dictyostelium purpureum.</title>
        <authorList>
            <consortium name="US DOE Joint Genome Institute (JGI-PGF)"/>
            <person name="Sucgang R."/>
            <person name="Kuo A."/>
            <person name="Tian X."/>
            <person name="Salerno W."/>
            <person name="Parikh A."/>
            <person name="Feasley C.L."/>
            <person name="Dalin E."/>
            <person name="Tu H."/>
            <person name="Huang E."/>
            <person name="Barry K."/>
            <person name="Lindquist E."/>
            <person name="Shapiro H."/>
            <person name="Bruce D."/>
            <person name="Schmutz J."/>
            <person name="Salamov A."/>
            <person name="Fey P."/>
            <person name="Gaudet P."/>
            <person name="Anjard C."/>
            <person name="Babu M.M."/>
            <person name="Basu S."/>
            <person name="Bushmanova Y."/>
            <person name="van der Wel H."/>
            <person name="Katoh-Kurasawa M."/>
            <person name="Dinh C."/>
            <person name="Coutinho P.M."/>
            <person name="Saito T."/>
            <person name="Elias M."/>
            <person name="Schaap P."/>
            <person name="Kay R.R."/>
            <person name="Henrissat B."/>
            <person name="Eichinger L."/>
            <person name="Rivero F."/>
            <person name="Putnam N.H."/>
            <person name="West C.M."/>
            <person name="Loomis W.F."/>
            <person name="Chisholm R.L."/>
            <person name="Shaulsky G."/>
            <person name="Strassmann J.E."/>
            <person name="Queller D.C."/>
            <person name="Kuspa A."/>
            <person name="Grigoriev I.V."/>
        </authorList>
    </citation>
    <scope>NUCLEOTIDE SEQUENCE [LARGE SCALE GENOMIC DNA]</scope>
    <source>
        <strain evidence="8">QSDP1</strain>
    </source>
</reference>
<evidence type="ECO:0000256" key="3">
    <source>
        <dbReference type="ARBA" id="ARBA00023203"/>
    </source>
</evidence>
<dbReference type="STRING" id="5786.F0ZWR2"/>
<dbReference type="PANTHER" id="PTHR45725">
    <property type="entry name" value="FORMIN HOMOLOGY 2 FAMILY MEMBER"/>
    <property type="match status" value="1"/>
</dbReference>
<protein>
    <recommendedName>
        <fullName evidence="6">FH2 domain-containing protein</fullName>
    </recommendedName>
</protein>
<dbReference type="GO" id="GO:0005522">
    <property type="term" value="F:profilin binding"/>
    <property type="evidence" value="ECO:0000318"/>
    <property type="project" value="GO_Central"/>
</dbReference>
<dbReference type="InterPro" id="IPR051425">
    <property type="entry name" value="Formin_Homology"/>
</dbReference>
<feature type="domain" description="FH2" evidence="6">
    <location>
        <begin position="437"/>
        <end position="828"/>
    </location>
</feature>
<dbReference type="OrthoDB" id="17758at2759"/>
<dbReference type="SMART" id="SM00498">
    <property type="entry name" value="FH2"/>
    <property type="match status" value="1"/>
</dbReference>
<dbReference type="SUPFAM" id="SSF101447">
    <property type="entry name" value="Formin homology 2 domain (FH2 domain)"/>
    <property type="match status" value="1"/>
</dbReference>
<feature type="region of interest" description="Disordered" evidence="5">
    <location>
        <begin position="392"/>
        <end position="436"/>
    </location>
</feature>
<evidence type="ECO:0000313" key="7">
    <source>
        <dbReference type="EMBL" id="EGC31621.1"/>
    </source>
</evidence>
<dbReference type="PROSITE" id="PS51444">
    <property type="entry name" value="FH2"/>
    <property type="match status" value="1"/>
</dbReference>
<dbReference type="FunFam" id="1.20.58.2220:FF:000025">
    <property type="entry name" value="Formin-E"/>
    <property type="match status" value="1"/>
</dbReference>